<evidence type="ECO:0008006" key="4">
    <source>
        <dbReference type="Google" id="ProtNLM"/>
    </source>
</evidence>
<dbReference type="PANTHER" id="PTHR37814">
    <property type="entry name" value="CONSERVED MEMBRANE PROTEIN"/>
    <property type="match status" value="1"/>
</dbReference>
<proteinExistence type="predicted"/>
<dbReference type="AlphaFoldDB" id="C0C5I4"/>
<dbReference type="STRING" id="553973.CLOHYLEM_07370"/>
<keyword evidence="1" id="KW-0472">Membrane</keyword>
<dbReference type="InterPro" id="IPR038728">
    <property type="entry name" value="YkvI-like"/>
</dbReference>
<feature type="transmembrane region" description="Helical" evidence="1">
    <location>
        <begin position="310"/>
        <end position="329"/>
    </location>
</feature>
<feature type="transmembrane region" description="Helical" evidence="1">
    <location>
        <begin position="335"/>
        <end position="353"/>
    </location>
</feature>
<dbReference type="PANTHER" id="PTHR37814:SF1">
    <property type="entry name" value="MEMBRANE PROTEIN"/>
    <property type="match status" value="1"/>
</dbReference>
<feature type="transmembrane region" description="Helical" evidence="1">
    <location>
        <begin position="12"/>
        <end position="32"/>
    </location>
</feature>
<keyword evidence="1" id="KW-1133">Transmembrane helix</keyword>
<feature type="transmembrane region" description="Helical" evidence="1">
    <location>
        <begin position="44"/>
        <end position="69"/>
    </location>
</feature>
<comment type="caution">
    <text evidence="2">The sequence shown here is derived from an EMBL/GenBank/DDBJ whole genome shotgun (WGS) entry which is preliminary data.</text>
</comment>
<feature type="transmembrane region" description="Helical" evidence="1">
    <location>
        <begin position="151"/>
        <end position="175"/>
    </location>
</feature>
<feature type="transmembrane region" description="Helical" evidence="1">
    <location>
        <begin position="90"/>
        <end position="115"/>
    </location>
</feature>
<gene>
    <name evidence="2" type="ORF">CLOHYLEM_07370</name>
</gene>
<dbReference type="HOGENOM" id="CLU_043930_0_0_9"/>
<keyword evidence="1" id="KW-0812">Transmembrane</keyword>
<dbReference type="InterPro" id="IPR038377">
    <property type="entry name" value="Na/Glc_symporter_sf"/>
</dbReference>
<feature type="transmembrane region" description="Helical" evidence="1">
    <location>
        <begin position="231"/>
        <end position="254"/>
    </location>
</feature>
<reference evidence="2" key="1">
    <citation type="submission" date="2009-02" db="EMBL/GenBank/DDBJ databases">
        <authorList>
            <person name="Fulton L."/>
            <person name="Clifton S."/>
            <person name="Fulton B."/>
            <person name="Xu J."/>
            <person name="Minx P."/>
            <person name="Pepin K.H."/>
            <person name="Johnson M."/>
            <person name="Bhonagiri V."/>
            <person name="Nash W.E."/>
            <person name="Mardis E.R."/>
            <person name="Wilson R.K."/>
        </authorList>
    </citation>
    <scope>NUCLEOTIDE SEQUENCE [LARGE SCALE GENOMIC DNA]</scope>
    <source>
        <strain evidence="2">DSM 15053</strain>
    </source>
</reference>
<evidence type="ECO:0000313" key="3">
    <source>
        <dbReference type="Proteomes" id="UP000004893"/>
    </source>
</evidence>
<name>C0C5I4_9FIRM</name>
<dbReference type="OrthoDB" id="4424890at2"/>
<dbReference type="EMBL" id="ABYI02000041">
    <property type="protein sequence ID" value="EEG72368.1"/>
    <property type="molecule type" value="Genomic_DNA"/>
</dbReference>
<keyword evidence="3" id="KW-1185">Reference proteome</keyword>
<evidence type="ECO:0000256" key="1">
    <source>
        <dbReference type="SAM" id="Phobius"/>
    </source>
</evidence>
<organism evidence="2 3">
    <name type="scientific">[Clostridium] hylemonae DSM 15053</name>
    <dbReference type="NCBI Taxonomy" id="553973"/>
    <lineage>
        <taxon>Bacteria</taxon>
        <taxon>Bacillati</taxon>
        <taxon>Bacillota</taxon>
        <taxon>Clostridia</taxon>
        <taxon>Lachnospirales</taxon>
        <taxon>Lachnospiraceae</taxon>
    </lineage>
</organism>
<dbReference type="Proteomes" id="UP000004893">
    <property type="component" value="Unassembled WGS sequence"/>
</dbReference>
<reference evidence="2" key="2">
    <citation type="submission" date="2013-06" db="EMBL/GenBank/DDBJ databases">
        <title>Draft genome sequence of Clostridium hylemonae (DSM 15053).</title>
        <authorList>
            <person name="Sudarsanam P."/>
            <person name="Ley R."/>
            <person name="Guruge J."/>
            <person name="Turnbaugh P.J."/>
            <person name="Mahowald M."/>
            <person name="Liep D."/>
            <person name="Gordon J."/>
        </authorList>
    </citation>
    <scope>NUCLEOTIDE SEQUENCE</scope>
    <source>
        <strain evidence="2">DSM 15053</strain>
    </source>
</reference>
<dbReference type="Gene3D" id="1.20.1730.10">
    <property type="entry name" value="Sodium/glucose cotransporter"/>
    <property type="match status" value="1"/>
</dbReference>
<dbReference type="RefSeq" id="WP_006444715.1">
    <property type="nucleotide sequence ID" value="NZ_CP036524.1"/>
</dbReference>
<feature type="transmembrane region" description="Helical" evidence="1">
    <location>
        <begin position="121"/>
        <end position="144"/>
    </location>
</feature>
<protein>
    <recommendedName>
        <fullName evidence="4">Beta-carotene 15,15'-monooxygenase</fullName>
    </recommendedName>
</protein>
<feature type="transmembrane region" description="Helical" evidence="1">
    <location>
        <begin position="274"/>
        <end position="298"/>
    </location>
</feature>
<evidence type="ECO:0000313" key="2">
    <source>
        <dbReference type="EMBL" id="EEG72368.1"/>
    </source>
</evidence>
<accession>C0C5I4</accession>
<feature type="transmembrane region" description="Helical" evidence="1">
    <location>
        <begin position="195"/>
        <end position="219"/>
    </location>
</feature>
<sequence length="383" mass="41295">MENKQHNTNKWIINCIRYAGMYVGAIIGAGYASGQETLQFFVSYGYVGIIGTLIAIVLFAWYGTMFMELGHKLHTNSHKEVFTYLCGPKIGAVFDWILVFFLFGVLSIMIAGGGASLNQYFGINLMVGRIIIAVLTVGTVILGFNSSLNALGFLSPVIVIATLAISIGTICTNFGGIADAGARMQNLEIAKATPFWWSSVFIYISYCVLPAVPALASIGNSEKDGKVIRRSGILGGSLLGVAILFMVLATLSRIVDVSAMEVPFLEVARQMSPVIGGIFAFILLFAVYTTSVPILYGFSIRFAEDGTSKFKILTLAAGCIAFAAGLVPFSKLVGTVYPLLGYLGLVIMAVGFYKTVIKRKDIKTISETDKEGVKTYETDSEKK</sequence>
<dbReference type="eggNOG" id="COG3949">
    <property type="taxonomic scope" value="Bacteria"/>
</dbReference>